<keyword evidence="2" id="KW-0472">Membrane</keyword>
<accession>A0ABV1P046</accession>
<dbReference type="RefSeq" id="WP_349804874.1">
    <property type="nucleotide sequence ID" value="NZ_JBEGDP010000013.1"/>
</dbReference>
<feature type="region of interest" description="Disordered" evidence="1">
    <location>
        <begin position="58"/>
        <end position="94"/>
    </location>
</feature>
<keyword evidence="4" id="KW-1185">Reference proteome</keyword>
<comment type="caution">
    <text evidence="3">The sequence shown here is derived from an EMBL/GenBank/DDBJ whole genome shotgun (WGS) entry which is preliminary data.</text>
</comment>
<feature type="transmembrane region" description="Helical" evidence="2">
    <location>
        <begin position="31"/>
        <end position="50"/>
    </location>
</feature>
<reference evidence="3 4" key="1">
    <citation type="submission" date="2024-02" db="EMBL/GenBank/DDBJ databases">
        <title>Full genome sequence of Nocardioides kribbensis.</title>
        <authorList>
            <person name="Poletto B.L."/>
            <person name="Silva G."/>
            <person name="Galante D."/>
            <person name="Campos K.R."/>
            <person name="Santos M.B.N."/>
            <person name="Sacchi C.T."/>
        </authorList>
    </citation>
    <scope>NUCLEOTIDE SEQUENCE [LARGE SCALE GENOMIC DNA]</scope>
    <source>
        <strain evidence="3 4">O4R</strain>
    </source>
</reference>
<name>A0ABV1P046_9ACTN</name>
<sequence length="94" mass="9427">MSTAALAQTADTATAWLVALHLGALHPVEQALTVALAFGPFLVLGVVVALRRRSDRAAEETAGEAVAGDGARAAQAPDAGDGPRGAPGRDLGRD</sequence>
<organism evidence="3 4">
    <name type="scientific">Nocardioides kribbensis</name>
    <dbReference type="NCBI Taxonomy" id="305517"/>
    <lineage>
        <taxon>Bacteria</taxon>
        <taxon>Bacillati</taxon>
        <taxon>Actinomycetota</taxon>
        <taxon>Actinomycetes</taxon>
        <taxon>Propionibacteriales</taxon>
        <taxon>Nocardioidaceae</taxon>
        <taxon>Nocardioides</taxon>
    </lineage>
</organism>
<keyword evidence="2" id="KW-0812">Transmembrane</keyword>
<dbReference type="EMBL" id="JBEGDP010000013">
    <property type="protein sequence ID" value="MEQ7848105.1"/>
    <property type="molecule type" value="Genomic_DNA"/>
</dbReference>
<gene>
    <name evidence="3" type="ORF">V6R90_12545</name>
</gene>
<evidence type="ECO:0000256" key="1">
    <source>
        <dbReference type="SAM" id="MobiDB-lite"/>
    </source>
</evidence>
<keyword evidence="2" id="KW-1133">Transmembrane helix</keyword>
<feature type="compositionally biased region" description="Low complexity" evidence="1">
    <location>
        <begin position="63"/>
        <end position="94"/>
    </location>
</feature>
<proteinExistence type="predicted"/>
<dbReference type="Proteomes" id="UP001482520">
    <property type="component" value="Unassembled WGS sequence"/>
</dbReference>
<protein>
    <submittedName>
        <fullName evidence="3">Uncharacterized protein</fullName>
    </submittedName>
</protein>
<evidence type="ECO:0000256" key="2">
    <source>
        <dbReference type="SAM" id="Phobius"/>
    </source>
</evidence>
<evidence type="ECO:0000313" key="3">
    <source>
        <dbReference type="EMBL" id="MEQ7848105.1"/>
    </source>
</evidence>
<evidence type="ECO:0000313" key="4">
    <source>
        <dbReference type="Proteomes" id="UP001482520"/>
    </source>
</evidence>